<feature type="transmembrane region" description="Helical" evidence="9">
    <location>
        <begin position="483"/>
        <end position="502"/>
    </location>
</feature>
<feature type="transmembrane region" description="Helical" evidence="9">
    <location>
        <begin position="86"/>
        <end position="109"/>
    </location>
</feature>
<dbReference type="Pfam" id="PF00795">
    <property type="entry name" value="CN_hydrolase"/>
    <property type="match status" value="1"/>
</dbReference>
<comment type="similarity">
    <text evidence="2 9">Belongs to the CN hydrolase family. Apolipoprotein N-acyltransferase subfamily.</text>
</comment>
<accession>A0ABT4YNZ9</accession>
<dbReference type="PROSITE" id="PS50263">
    <property type="entry name" value="CN_HYDROLASE"/>
    <property type="match status" value="1"/>
</dbReference>
<dbReference type="InterPro" id="IPR045378">
    <property type="entry name" value="LNT_N"/>
</dbReference>
<evidence type="ECO:0000256" key="7">
    <source>
        <dbReference type="ARBA" id="ARBA00023136"/>
    </source>
</evidence>
<dbReference type="EC" id="2.3.1.269" evidence="9"/>
<comment type="subcellular location">
    <subcellularLocation>
        <location evidence="1 9">Cell membrane</location>
        <topology evidence="1 9">Multi-pass membrane protein</topology>
    </subcellularLocation>
</comment>
<dbReference type="PANTHER" id="PTHR38686">
    <property type="entry name" value="APOLIPOPROTEIN N-ACYLTRANSFERASE"/>
    <property type="match status" value="1"/>
</dbReference>
<feature type="transmembrane region" description="Helical" evidence="9">
    <location>
        <begin position="121"/>
        <end position="139"/>
    </location>
</feature>
<keyword evidence="5 9" id="KW-0812">Transmembrane</keyword>
<dbReference type="Gene3D" id="3.60.110.10">
    <property type="entry name" value="Carbon-nitrogen hydrolase"/>
    <property type="match status" value="1"/>
</dbReference>
<dbReference type="PANTHER" id="PTHR38686:SF1">
    <property type="entry name" value="APOLIPOPROTEIN N-ACYLTRANSFERASE"/>
    <property type="match status" value="1"/>
</dbReference>
<comment type="pathway">
    <text evidence="9">Protein modification; lipoprotein biosynthesis (N-acyl transfer).</text>
</comment>
<comment type="function">
    <text evidence="9">Catalyzes the phospholipid dependent N-acylation of the N-terminal cysteine of apolipoprotein, the last step in lipoprotein maturation.</text>
</comment>
<dbReference type="EMBL" id="JAQLOI010000001">
    <property type="protein sequence ID" value="MDB1123228.1"/>
    <property type="molecule type" value="Genomic_DNA"/>
</dbReference>
<dbReference type="HAMAP" id="MF_01148">
    <property type="entry name" value="Lnt"/>
    <property type="match status" value="1"/>
</dbReference>
<keyword evidence="8 9" id="KW-0012">Acyltransferase</keyword>
<evidence type="ECO:0000313" key="11">
    <source>
        <dbReference type="EMBL" id="MDB1123228.1"/>
    </source>
</evidence>
<evidence type="ECO:0000256" key="3">
    <source>
        <dbReference type="ARBA" id="ARBA00022475"/>
    </source>
</evidence>
<dbReference type="NCBIfam" id="TIGR00546">
    <property type="entry name" value="lnt"/>
    <property type="match status" value="1"/>
</dbReference>
<proteinExistence type="inferred from homology"/>
<dbReference type="InterPro" id="IPR036526">
    <property type="entry name" value="C-N_Hydrolase_sf"/>
</dbReference>
<feature type="transmembrane region" description="Helical" evidence="9">
    <location>
        <begin position="159"/>
        <end position="185"/>
    </location>
</feature>
<keyword evidence="4 9" id="KW-0808">Transferase</keyword>
<keyword evidence="7 9" id="KW-0472">Membrane</keyword>
<evidence type="ECO:0000313" key="12">
    <source>
        <dbReference type="Proteomes" id="UP001210678"/>
    </source>
</evidence>
<dbReference type="InterPro" id="IPR003010">
    <property type="entry name" value="C-N_Hydrolase"/>
</dbReference>
<evidence type="ECO:0000256" key="6">
    <source>
        <dbReference type="ARBA" id="ARBA00022989"/>
    </source>
</evidence>
<reference evidence="11 12" key="1">
    <citation type="submission" date="2023-01" db="EMBL/GenBank/DDBJ databases">
        <title>Vibrio sp. KJ40-1 sp.nov, isolated from marine algae.</title>
        <authorList>
            <person name="Butt M."/>
            <person name="Kim J.M.J."/>
            <person name="Jeon C.O.C."/>
        </authorList>
    </citation>
    <scope>NUCLEOTIDE SEQUENCE [LARGE SCALE GENOMIC DNA]</scope>
    <source>
        <strain evidence="11 12">KJ40-1</strain>
    </source>
</reference>
<feature type="domain" description="CN hydrolase" evidence="10">
    <location>
        <begin position="224"/>
        <end position="470"/>
    </location>
</feature>
<dbReference type="SUPFAM" id="SSF56317">
    <property type="entry name" value="Carbon-nitrogen hydrolase"/>
    <property type="match status" value="1"/>
</dbReference>
<feature type="transmembrane region" description="Helical" evidence="9">
    <location>
        <begin position="12"/>
        <end position="45"/>
    </location>
</feature>
<evidence type="ECO:0000256" key="5">
    <source>
        <dbReference type="ARBA" id="ARBA00022692"/>
    </source>
</evidence>
<evidence type="ECO:0000256" key="1">
    <source>
        <dbReference type="ARBA" id="ARBA00004651"/>
    </source>
</evidence>
<feature type="transmembrane region" description="Helical" evidence="9">
    <location>
        <begin position="192"/>
        <end position="211"/>
    </location>
</feature>
<keyword evidence="3 9" id="KW-1003">Cell membrane</keyword>
<keyword evidence="12" id="KW-1185">Reference proteome</keyword>
<organism evidence="11 12">
    <name type="scientific">Vibrio algarum</name>
    <dbReference type="NCBI Taxonomy" id="3020714"/>
    <lineage>
        <taxon>Bacteria</taxon>
        <taxon>Pseudomonadati</taxon>
        <taxon>Pseudomonadota</taxon>
        <taxon>Gammaproteobacteria</taxon>
        <taxon>Vibrionales</taxon>
        <taxon>Vibrionaceae</taxon>
        <taxon>Vibrio</taxon>
    </lineage>
</organism>
<dbReference type="Proteomes" id="UP001210678">
    <property type="component" value="Unassembled WGS sequence"/>
</dbReference>
<evidence type="ECO:0000256" key="4">
    <source>
        <dbReference type="ARBA" id="ARBA00022679"/>
    </source>
</evidence>
<sequence length="505" mass="56328">MTNKYHRLLRPILAAFVGASTTLAFAPYQLWPMAILSPILFILLIHKVSSKAASFIGFMFGLGQFSIGISWVHISIDTFGGMPKAASLFLMILLVSYLSIYPALFAGLTNRLFPTDSKTRYLFAIPSLWLLTDLARGWVMTGFPWLLLGYSQLESPLSGLAPIGGVQLITLAILVCSSAIAWVFIKHKPIGLILPFIIFLSTYGLKSIDWVTPDKSTHTSFALIQGNISQEKKWLPSERWPTLMKFLDLSRINWDADIVIWPEAAIPALEKELPSFLLNVDKAARMNETALITGVVTQNQLGSYHNSVLTLGDTPSGEYNYDTQPRYKKHHLLPFGEFVPFADILRPIAPFFNLPMSSFSRGDLVQDNIVGKGRYFATALCYEIIFGEQVRKNIDQNTNFILTLSNDAWFGDSIGPLQHMEIAQMRALETGKPVIRATNNGVTAITDYKGNIIAQIPQFKTEVLRAEVTSSKGQTPFLTLGQWPMIVFLIVSLVVSLTNFALRRK</sequence>
<name>A0ABT4YNZ9_9VIBR</name>
<dbReference type="InterPro" id="IPR004563">
    <property type="entry name" value="Apolipo_AcylTrfase"/>
</dbReference>
<comment type="catalytic activity">
    <reaction evidence="9">
        <text>N-terminal S-1,2-diacyl-sn-glyceryl-L-cysteinyl-[lipoprotein] + a glycerophospholipid = N-acyl-S-1,2-diacyl-sn-glyceryl-L-cysteinyl-[lipoprotein] + a 2-acyl-sn-glycero-3-phospholipid + H(+)</text>
        <dbReference type="Rhea" id="RHEA:48228"/>
        <dbReference type="Rhea" id="RHEA-COMP:14681"/>
        <dbReference type="Rhea" id="RHEA-COMP:14684"/>
        <dbReference type="ChEBI" id="CHEBI:15378"/>
        <dbReference type="ChEBI" id="CHEBI:136912"/>
        <dbReference type="ChEBI" id="CHEBI:140656"/>
        <dbReference type="ChEBI" id="CHEBI:140657"/>
        <dbReference type="ChEBI" id="CHEBI:140660"/>
        <dbReference type="EC" id="2.3.1.269"/>
    </reaction>
</comment>
<evidence type="ECO:0000256" key="8">
    <source>
        <dbReference type="ARBA" id="ARBA00023315"/>
    </source>
</evidence>
<dbReference type="CDD" id="cd07571">
    <property type="entry name" value="ALP_N-acyl_transferase"/>
    <property type="match status" value="1"/>
</dbReference>
<dbReference type="Pfam" id="PF20154">
    <property type="entry name" value="LNT_N"/>
    <property type="match status" value="1"/>
</dbReference>
<protein>
    <recommendedName>
        <fullName evidence="9">Apolipoprotein N-acyltransferase</fullName>
        <shortName evidence="9">ALP N-acyltransferase</shortName>
        <ecNumber evidence="9">2.3.1.269</ecNumber>
    </recommendedName>
</protein>
<gene>
    <name evidence="9 11" type="primary">lnt</name>
    <name evidence="11" type="ORF">PGX00_05870</name>
</gene>
<keyword evidence="6 9" id="KW-1133">Transmembrane helix</keyword>
<evidence type="ECO:0000256" key="9">
    <source>
        <dbReference type="HAMAP-Rule" id="MF_01148"/>
    </source>
</evidence>
<feature type="transmembrane region" description="Helical" evidence="9">
    <location>
        <begin position="52"/>
        <end position="74"/>
    </location>
</feature>
<evidence type="ECO:0000259" key="10">
    <source>
        <dbReference type="PROSITE" id="PS50263"/>
    </source>
</evidence>
<comment type="caution">
    <text evidence="11">The sequence shown here is derived from an EMBL/GenBank/DDBJ whole genome shotgun (WGS) entry which is preliminary data.</text>
</comment>
<evidence type="ECO:0000256" key="2">
    <source>
        <dbReference type="ARBA" id="ARBA00010065"/>
    </source>
</evidence>